<dbReference type="InterPro" id="IPR038375">
    <property type="entry name" value="NDUFAF7_sf"/>
</dbReference>
<dbReference type="GO" id="GO:0035243">
    <property type="term" value="F:protein-arginine omega-N symmetric methyltransferase activity"/>
    <property type="evidence" value="ECO:0007669"/>
    <property type="project" value="TreeGrafter"/>
</dbReference>
<dbReference type="SUPFAM" id="SSF53335">
    <property type="entry name" value="S-adenosyl-L-methionine-dependent methyltransferases"/>
    <property type="match status" value="1"/>
</dbReference>
<dbReference type="Pfam" id="PF02636">
    <property type="entry name" value="Methyltransf_28"/>
    <property type="match status" value="1"/>
</dbReference>
<accession>A0AAN4USL7</accession>
<reference evidence="3" key="2">
    <citation type="submission" date="2023-06" db="EMBL/GenBank/DDBJ databases">
        <authorList>
            <person name="Sun Q."/>
            <person name="Zhou Y."/>
        </authorList>
    </citation>
    <scope>NUCLEOTIDE SEQUENCE</scope>
    <source>
        <strain evidence="3">CGMCC 1.10859</strain>
    </source>
</reference>
<name>A0AAN4USL7_9RHOB</name>
<dbReference type="EMBL" id="BNAB01000011">
    <property type="protein sequence ID" value="GHE03000.1"/>
    <property type="molecule type" value="Genomic_DNA"/>
</dbReference>
<sequence length="371" mass="39317">MAQLLAPGGVTPLTQILARRIAADGPIPVAEYMAECLLHPAHGYYTTQEPFGRQGDFITAPEISQMFGELAGLALAQCWLDQGAPAPFTLAELGPGRGTLMADILRATRGVPGFHAALRLHLVEASPRLRAAQAQALGQAAPEWHDSAQSLPEAPLYLIANEFFDALPIRQFQRAGSAWRERLVGLDTGGGLRFGLSDTVAPAALARRLEDTQEGDLIETCPAAVPVMHAIEARLCARGGAALIIDYGGWHSLGDTLQALRARESDPPLAHPGEADLTAHVDFEALRLAAPRLAASGLTEQGAWLARLGIGQRAEILAQRLSGPALEAHRAATRRLTAVEEMGRLFKVLGLARPGQSLPPGLEPAAKTTSA</sequence>
<dbReference type="Gene3D" id="3.40.50.12710">
    <property type="match status" value="1"/>
</dbReference>
<evidence type="ECO:0000256" key="2">
    <source>
        <dbReference type="ARBA" id="ARBA00022679"/>
    </source>
</evidence>
<dbReference type="GO" id="GO:0032259">
    <property type="term" value="P:methylation"/>
    <property type="evidence" value="ECO:0007669"/>
    <property type="project" value="UniProtKB-KW"/>
</dbReference>
<keyword evidence="1" id="KW-0489">Methyltransferase</keyword>
<comment type="caution">
    <text evidence="3">The sequence shown here is derived from an EMBL/GenBank/DDBJ whole genome shotgun (WGS) entry which is preliminary data.</text>
</comment>
<protein>
    <submittedName>
        <fullName evidence="3">ATP synthase subunit beta</fullName>
    </submittedName>
</protein>
<dbReference type="AlphaFoldDB" id="A0AAN4USL7"/>
<proteinExistence type="predicted"/>
<dbReference type="InterPro" id="IPR029063">
    <property type="entry name" value="SAM-dependent_MTases_sf"/>
</dbReference>
<dbReference type="PANTHER" id="PTHR12049">
    <property type="entry name" value="PROTEIN ARGININE METHYLTRANSFERASE NDUFAF7, MITOCHONDRIAL"/>
    <property type="match status" value="1"/>
</dbReference>
<dbReference type="InterPro" id="IPR003788">
    <property type="entry name" value="NDUFAF7"/>
</dbReference>
<reference evidence="3" key="1">
    <citation type="journal article" date="2014" name="Int. J. Syst. Evol. Microbiol.">
        <title>Complete genome sequence of Corynebacterium casei LMG S-19264T (=DSM 44701T), isolated from a smear-ripened cheese.</title>
        <authorList>
            <consortium name="US DOE Joint Genome Institute (JGI-PGF)"/>
            <person name="Walter F."/>
            <person name="Albersmeier A."/>
            <person name="Kalinowski J."/>
            <person name="Ruckert C."/>
        </authorList>
    </citation>
    <scope>NUCLEOTIDE SEQUENCE</scope>
    <source>
        <strain evidence="3">CGMCC 1.10859</strain>
    </source>
</reference>
<evidence type="ECO:0000256" key="1">
    <source>
        <dbReference type="ARBA" id="ARBA00022603"/>
    </source>
</evidence>
<organism evidence="3 4">
    <name type="scientific">Allgaiera indica</name>
    <dbReference type="NCBI Taxonomy" id="765699"/>
    <lineage>
        <taxon>Bacteria</taxon>
        <taxon>Pseudomonadati</taxon>
        <taxon>Pseudomonadota</taxon>
        <taxon>Alphaproteobacteria</taxon>
        <taxon>Rhodobacterales</taxon>
        <taxon>Paracoccaceae</taxon>
        <taxon>Allgaiera</taxon>
    </lineage>
</organism>
<gene>
    <name evidence="3" type="ORF">GCM10008024_24630</name>
</gene>
<dbReference type="Proteomes" id="UP000634647">
    <property type="component" value="Unassembled WGS sequence"/>
</dbReference>
<evidence type="ECO:0000313" key="3">
    <source>
        <dbReference type="EMBL" id="GHE03000.1"/>
    </source>
</evidence>
<keyword evidence="2" id="KW-0808">Transferase</keyword>
<dbReference type="PANTHER" id="PTHR12049:SF7">
    <property type="entry name" value="PROTEIN ARGININE METHYLTRANSFERASE NDUFAF7, MITOCHONDRIAL"/>
    <property type="match status" value="1"/>
</dbReference>
<evidence type="ECO:0000313" key="4">
    <source>
        <dbReference type="Proteomes" id="UP000634647"/>
    </source>
</evidence>